<organism evidence="4 5">
    <name type="scientific">Oedothorax gibbosus</name>
    <dbReference type="NCBI Taxonomy" id="931172"/>
    <lineage>
        <taxon>Eukaryota</taxon>
        <taxon>Metazoa</taxon>
        <taxon>Ecdysozoa</taxon>
        <taxon>Arthropoda</taxon>
        <taxon>Chelicerata</taxon>
        <taxon>Arachnida</taxon>
        <taxon>Araneae</taxon>
        <taxon>Araneomorphae</taxon>
        <taxon>Entelegynae</taxon>
        <taxon>Araneoidea</taxon>
        <taxon>Linyphiidae</taxon>
        <taxon>Erigoninae</taxon>
        <taxon>Oedothorax</taxon>
    </lineage>
</organism>
<dbReference type="AlphaFoldDB" id="A0AAV6V9Y9"/>
<evidence type="ECO:0000313" key="4">
    <source>
        <dbReference type="EMBL" id="KAG8192759.1"/>
    </source>
</evidence>
<gene>
    <name evidence="4" type="ORF">JTE90_009779</name>
</gene>
<evidence type="ECO:0000256" key="1">
    <source>
        <dbReference type="ARBA" id="ARBA00005771"/>
    </source>
</evidence>
<dbReference type="InterPro" id="IPR000863">
    <property type="entry name" value="Sulfotransferase_dom"/>
</dbReference>
<dbReference type="Gene3D" id="3.40.50.300">
    <property type="entry name" value="P-loop containing nucleotide triphosphate hydrolases"/>
    <property type="match status" value="1"/>
</dbReference>
<name>A0AAV6V9Y9_9ARAC</name>
<protein>
    <recommendedName>
        <fullName evidence="3">Sulfotransferase domain-containing protein</fullName>
    </recommendedName>
</protein>
<dbReference type="Proteomes" id="UP000827092">
    <property type="component" value="Unassembled WGS sequence"/>
</dbReference>
<dbReference type="Pfam" id="PF00685">
    <property type="entry name" value="Sulfotransfer_1"/>
    <property type="match status" value="1"/>
</dbReference>
<dbReference type="GO" id="GO:0008146">
    <property type="term" value="F:sulfotransferase activity"/>
    <property type="evidence" value="ECO:0007669"/>
    <property type="project" value="InterPro"/>
</dbReference>
<dbReference type="SUPFAM" id="SSF52540">
    <property type="entry name" value="P-loop containing nucleoside triphosphate hydrolases"/>
    <property type="match status" value="1"/>
</dbReference>
<dbReference type="InterPro" id="IPR027417">
    <property type="entry name" value="P-loop_NTPase"/>
</dbReference>
<proteinExistence type="inferred from homology"/>
<keyword evidence="2" id="KW-0808">Transferase</keyword>
<reference evidence="4 5" key="1">
    <citation type="journal article" date="2022" name="Nat. Ecol. Evol.">
        <title>A masculinizing supergene underlies an exaggerated male reproductive morph in a spider.</title>
        <authorList>
            <person name="Hendrickx F."/>
            <person name="De Corte Z."/>
            <person name="Sonet G."/>
            <person name="Van Belleghem S.M."/>
            <person name="Kostlbacher S."/>
            <person name="Vangestel C."/>
        </authorList>
    </citation>
    <scope>NUCLEOTIDE SEQUENCE [LARGE SCALE GENOMIC DNA]</scope>
    <source>
        <strain evidence="4">W744_W776</strain>
    </source>
</reference>
<comment type="caution">
    <text evidence="4">The sequence shown here is derived from an EMBL/GenBank/DDBJ whole genome shotgun (WGS) entry which is preliminary data.</text>
</comment>
<dbReference type="PANTHER" id="PTHR11783">
    <property type="entry name" value="SULFOTRANSFERASE SULT"/>
    <property type="match status" value="1"/>
</dbReference>
<evidence type="ECO:0000256" key="2">
    <source>
        <dbReference type="ARBA" id="ARBA00022679"/>
    </source>
</evidence>
<evidence type="ECO:0000313" key="5">
    <source>
        <dbReference type="Proteomes" id="UP000827092"/>
    </source>
</evidence>
<accession>A0AAV6V9Y9</accession>
<dbReference type="EMBL" id="JAFNEN010000136">
    <property type="protein sequence ID" value="KAG8192759.1"/>
    <property type="molecule type" value="Genomic_DNA"/>
</dbReference>
<evidence type="ECO:0000259" key="3">
    <source>
        <dbReference type="Pfam" id="PF00685"/>
    </source>
</evidence>
<comment type="similarity">
    <text evidence="1">Belongs to the sulfotransferase 1 family.</text>
</comment>
<feature type="domain" description="Sulfotransferase" evidence="3">
    <location>
        <begin position="44"/>
        <end position="242"/>
    </location>
</feature>
<sequence>MFLDIKTTMVKKTPKYIDVDGYRYCECFVPDIIRAAQTYKPSSKDIFVATYPKCGTTWMIQTVMLVLNKGKVPDTVKEYFACCPFLEMLGPDEVQNMPAPGCIKIHFPFDMTPYSPEAKYVYVARNPRDCCISFFHHTKLFPAYYFNDGTFDDFFDLFVEGKTDFNDYFDNLLSWYEHRNDANVFFVTFEEMKKDPKGTIKKLSEFLGEDSDNDELLDEIVHKSSFEYMRDTTNNLFNEMLERCEEFADMEIAPRGFRAWARYNATAIKAGQGSNGNFVRNGTVGDTKIVLTPEQEERLQKRIMEKTKGSDVMDLWKDMK</sequence>
<keyword evidence="5" id="KW-1185">Reference proteome</keyword>